<feature type="compositionally biased region" description="Polar residues" evidence="1">
    <location>
        <begin position="121"/>
        <end position="133"/>
    </location>
</feature>
<reference evidence="2 3" key="1">
    <citation type="submission" date="2019-03" db="EMBL/GenBank/DDBJ databases">
        <title>Genomic Encyclopedia of Type Strains, Phase IV (KMG-IV): sequencing the most valuable type-strain genomes for metagenomic binning, comparative biology and taxonomic classification.</title>
        <authorList>
            <person name="Goeker M."/>
        </authorList>
    </citation>
    <scope>NUCLEOTIDE SEQUENCE [LARGE SCALE GENOMIC DNA]</scope>
    <source>
        <strain evidence="2 3">DSM 24830</strain>
    </source>
</reference>
<feature type="compositionally biased region" description="Basic and acidic residues" evidence="1">
    <location>
        <begin position="134"/>
        <end position="161"/>
    </location>
</feature>
<dbReference type="InterPro" id="IPR018668">
    <property type="entry name" value="DNA-binding_VF530-like"/>
</dbReference>
<gene>
    <name evidence="2" type="ORF">EV695_3407</name>
</gene>
<name>A0A4V2P7Q1_9GAMM</name>
<sequence length="188" mass="21416">MSEKSSDKENPYINNPLHGVGLKTVLEELVSHYGFDILYAYLNIKCFKINPSIAASAKFLKKTDWAREKVEVFYLYQYKNLPGVSSEQFKLPPRERIVPEHHKPGEPAKLSIEDGEKLQQKRANNAASRNSYTGERKGSSKAYNERRSAGHYKSRDNRFDGANDVNDDSDNVNPAPPKDPWGNFKPKK</sequence>
<keyword evidence="3" id="KW-1185">Reference proteome</keyword>
<organism evidence="2 3">
    <name type="scientific">Cocleimonas flava</name>
    <dbReference type="NCBI Taxonomy" id="634765"/>
    <lineage>
        <taxon>Bacteria</taxon>
        <taxon>Pseudomonadati</taxon>
        <taxon>Pseudomonadota</taxon>
        <taxon>Gammaproteobacteria</taxon>
        <taxon>Thiotrichales</taxon>
        <taxon>Thiotrichaceae</taxon>
        <taxon>Cocleimonas</taxon>
    </lineage>
</organism>
<proteinExistence type="predicted"/>
<dbReference type="InterPro" id="IPR036361">
    <property type="entry name" value="SAP_dom_sf"/>
</dbReference>
<dbReference type="GO" id="GO:0003677">
    <property type="term" value="F:DNA binding"/>
    <property type="evidence" value="ECO:0007669"/>
    <property type="project" value="InterPro"/>
</dbReference>
<feature type="compositionally biased region" description="Basic and acidic residues" evidence="1">
    <location>
        <begin position="96"/>
        <end position="119"/>
    </location>
</feature>
<evidence type="ECO:0000313" key="3">
    <source>
        <dbReference type="Proteomes" id="UP000294887"/>
    </source>
</evidence>
<dbReference type="OrthoDB" id="9806870at2"/>
<comment type="caution">
    <text evidence="2">The sequence shown here is derived from an EMBL/GenBank/DDBJ whole genome shotgun (WGS) entry which is preliminary data.</text>
</comment>
<dbReference type="Proteomes" id="UP000294887">
    <property type="component" value="Unassembled WGS sequence"/>
</dbReference>
<dbReference type="Pfam" id="PF09905">
    <property type="entry name" value="VF530"/>
    <property type="match status" value="1"/>
</dbReference>
<dbReference type="Gene3D" id="1.10.720.30">
    <property type="entry name" value="SAP domain"/>
    <property type="match status" value="1"/>
</dbReference>
<dbReference type="AlphaFoldDB" id="A0A4V2P7Q1"/>
<feature type="region of interest" description="Disordered" evidence="1">
    <location>
        <begin position="96"/>
        <end position="188"/>
    </location>
</feature>
<dbReference type="RefSeq" id="WP_131907185.1">
    <property type="nucleotide sequence ID" value="NZ_BAAAFU010000007.1"/>
</dbReference>
<accession>A0A4V2P7Q1</accession>
<evidence type="ECO:0000256" key="1">
    <source>
        <dbReference type="SAM" id="MobiDB-lite"/>
    </source>
</evidence>
<dbReference type="EMBL" id="SMFQ01000005">
    <property type="protein sequence ID" value="TCJ82675.1"/>
    <property type="molecule type" value="Genomic_DNA"/>
</dbReference>
<evidence type="ECO:0000313" key="2">
    <source>
        <dbReference type="EMBL" id="TCJ82675.1"/>
    </source>
</evidence>
<protein>
    <submittedName>
        <fullName evidence="2">Uncharacterized protein (DUF2132 family)</fullName>
    </submittedName>
</protein>